<proteinExistence type="predicted"/>
<dbReference type="AlphaFoldDB" id="A0A4R6STD2"/>
<protein>
    <recommendedName>
        <fullName evidence="3">Acyl carrier protein phosphodiesterase</fullName>
    </recommendedName>
</protein>
<keyword evidence="2" id="KW-1185">Reference proteome</keyword>
<reference evidence="1 2" key="1">
    <citation type="submission" date="2019-03" db="EMBL/GenBank/DDBJ databases">
        <title>Genomic Encyclopedia of Archaeal and Bacterial Type Strains, Phase II (KMG-II): from individual species to whole genera.</title>
        <authorList>
            <person name="Goeker M."/>
        </authorList>
    </citation>
    <scope>NUCLEOTIDE SEQUENCE [LARGE SCALE GENOMIC DNA]</scope>
    <source>
        <strain evidence="1 2">DSM 19035</strain>
    </source>
</reference>
<gene>
    <name evidence="1" type="ORF">ATK78_3123</name>
</gene>
<dbReference type="GO" id="GO:0008770">
    <property type="term" value="F:[acyl-carrier-protein] phosphodiesterase activity"/>
    <property type="evidence" value="ECO:0007669"/>
    <property type="project" value="InterPro"/>
</dbReference>
<sequence>MNFLSHFYFERNNPDENMVMGVVLPDFIKNAEKGKNLYPAKEKYIFETIPSQNSILKGWERHVLVDNIFHNSDFFKLQTAALKQIILPIFENSPVKPFFLAHIGLELILDHLLTIDRVVNTNIFYDQLIKTDRQALDSFLQTCSLHDTSTFFKFLDSFISSRYLLSYQKIENISYALNRICMRLWDNPFTDTQVALLTEKLILFKDSLAQNYLSIFEDIELSLNVIRAK</sequence>
<dbReference type="EMBL" id="SNYC01000005">
    <property type="protein sequence ID" value="TDQ08607.1"/>
    <property type="molecule type" value="Genomic_DNA"/>
</dbReference>
<organism evidence="1 2">
    <name type="scientific">Pedobacter metabolipauper</name>
    <dbReference type="NCBI Taxonomy" id="425513"/>
    <lineage>
        <taxon>Bacteria</taxon>
        <taxon>Pseudomonadati</taxon>
        <taxon>Bacteroidota</taxon>
        <taxon>Sphingobacteriia</taxon>
        <taxon>Sphingobacteriales</taxon>
        <taxon>Sphingobacteriaceae</taxon>
        <taxon>Pedobacter</taxon>
    </lineage>
</organism>
<comment type="caution">
    <text evidence="1">The sequence shown here is derived from an EMBL/GenBank/DDBJ whole genome shotgun (WGS) entry which is preliminary data.</text>
</comment>
<accession>A0A4R6STD2</accession>
<dbReference type="RefSeq" id="WP_133576963.1">
    <property type="nucleotide sequence ID" value="NZ_SNYC01000005.1"/>
</dbReference>
<evidence type="ECO:0000313" key="1">
    <source>
        <dbReference type="EMBL" id="TDQ08607.1"/>
    </source>
</evidence>
<evidence type="ECO:0000313" key="2">
    <source>
        <dbReference type="Proteomes" id="UP000295620"/>
    </source>
</evidence>
<dbReference type="InterPro" id="IPR007431">
    <property type="entry name" value="ACP_PD"/>
</dbReference>
<dbReference type="Proteomes" id="UP000295620">
    <property type="component" value="Unassembled WGS sequence"/>
</dbReference>
<dbReference type="GO" id="GO:0006633">
    <property type="term" value="P:fatty acid biosynthetic process"/>
    <property type="evidence" value="ECO:0007669"/>
    <property type="project" value="InterPro"/>
</dbReference>
<evidence type="ECO:0008006" key="3">
    <source>
        <dbReference type="Google" id="ProtNLM"/>
    </source>
</evidence>
<dbReference type="OrthoDB" id="790170at2"/>
<name>A0A4R6STD2_9SPHI</name>
<dbReference type="Pfam" id="PF04336">
    <property type="entry name" value="ACP_PD"/>
    <property type="match status" value="1"/>
</dbReference>